<evidence type="ECO:0000256" key="5">
    <source>
        <dbReference type="SAM" id="MobiDB-lite"/>
    </source>
</evidence>
<feature type="region of interest" description="Disordered" evidence="5">
    <location>
        <begin position="32"/>
        <end position="76"/>
    </location>
</feature>
<organism evidence="8 9">
    <name type="scientific">Paenibacillus sabuli</name>
    <dbReference type="NCBI Taxonomy" id="2772509"/>
    <lineage>
        <taxon>Bacteria</taxon>
        <taxon>Bacillati</taxon>
        <taxon>Bacillota</taxon>
        <taxon>Bacilli</taxon>
        <taxon>Bacillales</taxon>
        <taxon>Paenibacillaceae</taxon>
        <taxon>Paenibacillus</taxon>
    </lineage>
</organism>
<dbReference type="PANTHER" id="PTHR30532">
    <property type="entry name" value="IRON III DICITRATE-BINDING PERIPLASMIC PROTEIN"/>
    <property type="match status" value="1"/>
</dbReference>
<dbReference type="PANTHER" id="PTHR30532:SF24">
    <property type="entry name" value="FERRIC ENTEROBACTIN-BINDING PERIPLASMIC PROTEIN FEPB"/>
    <property type="match status" value="1"/>
</dbReference>
<evidence type="ECO:0000256" key="1">
    <source>
        <dbReference type="ARBA" id="ARBA00004196"/>
    </source>
</evidence>
<name>A0A927GT52_9BACL</name>
<dbReference type="Proteomes" id="UP000621560">
    <property type="component" value="Unassembled WGS sequence"/>
</dbReference>
<dbReference type="PROSITE" id="PS51257">
    <property type="entry name" value="PROKAR_LIPOPROTEIN"/>
    <property type="match status" value="1"/>
</dbReference>
<dbReference type="InterPro" id="IPR002491">
    <property type="entry name" value="ABC_transptr_periplasmic_BD"/>
</dbReference>
<dbReference type="Gene3D" id="3.40.50.1980">
    <property type="entry name" value="Nitrogenase molybdenum iron protein domain"/>
    <property type="match status" value="2"/>
</dbReference>
<dbReference type="EMBL" id="JACXIZ010000022">
    <property type="protein sequence ID" value="MBD2846362.1"/>
    <property type="molecule type" value="Genomic_DNA"/>
</dbReference>
<comment type="similarity">
    <text evidence="2">Belongs to the bacterial solute-binding protein 8 family.</text>
</comment>
<dbReference type="Pfam" id="PF01497">
    <property type="entry name" value="Peripla_BP_2"/>
    <property type="match status" value="1"/>
</dbReference>
<feature type="signal peptide" evidence="6">
    <location>
        <begin position="1"/>
        <end position="23"/>
    </location>
</feature>
<dbReference type="SUPFAM" id="SSF53807">
    <property type="entry name" value="Helical backbone' metal receptor"/>
    <property type="match status" value="1"/>
</dbReference>
<dbReference type="CDD" id="cd01146">
    <property type="entry name" value="FhuD"/>
    <property type="match status" value="1"/>
</dbReference>
<sequence length="379" mass="40429">MTVTRKRTFSTLLLLTTLVLALAACGGQNSDTAANADKGGTGSSNSNTEKPDDTENADAGENTDNETNASADEASEYPITIKHALGEAVIESKPERIATIQWANHDVALALGVVPVGFSAANYGVQDDSGLLPWTAAKLEEMGVTDPNIYQDTDGLDFEAIADSNPDVILAAYSGITQEDYDILSEIAPVVAYQSKPWVITWREQVLYNAMGMGMEEEGKQLIADTEQLIQDKAAEYPEMAGKTIVWANFSANDLSKFHVYTPGDPRGEFLVELGMEYPASVTDLIEDPNSFSLQVSTENADVLNDADLLISYGDESTYEAVKADPVLGKIPAIERGSVVFIGNGTPLAAAGNPNPLSIAYTIDDYLALIGDAISKIDG</sequence>
<reference evidence="8" key="1">
    <citation type="submission" date="2020-09" db="EMBL/GenBank/DDBJ databases">
        <title>A novel bacterium of genus Paenibacillus, isolated from South China Sea.</title>
        <authorList>
            <person name="Huang H."/>
            <person name="Mo K."/>
            <person name="Hu Y."/>
        </authorList>
    </citation>
    <scope>NUCLEOTIDE SEQUENCE</scope>
    <source>
        <strain evidence="8">IB182496</strain>
    </source>
</reference>
<feature type="domain" description="Fe/B12 periplasmic-binding" evidence="7">
    <location>
        <begin position="96"/>
        <end position="374"/>
    </location>
</feature>
<evidence type="ECO:0000256" key="6">
    <source>
        <dbReference type="SAM" id="SignalP"/>
    </source>
</evidence>
<evidence type="ECO:0000259" key="7">
    <source>
        <dbReference type="PROSITE" id="PS50983"/>
    </source>
</evidence>
<dbReference type="GO" id="GO:1901678">
    <property type="term" value="P:iron coordination entity transport"/>
    <property type="evidence" value="ECO:0007669"/>
    <property type="project" value="UniProtKB-ARBA"/>
</dbReference>
<evidence type="ECO:0000256" key="4">
    <source>
        <dbReference type="ARBA" id="ARBA00022729"/>
    </source>
</evidence>
<comment type="caution">
    <text evidence="8">The sequence shown here is derived from an EMBL/GenBank/DDBJ whole genome shotgun (WGS) entry which is preliminary data.</text>
</comment>
<evidence type="ECO:0000256" key="2">
    <source>
        <dbReference type="ARBA" id="ARBA00008814"/>
    </source>
</evidence>
<protein>
    <submittedName>
        <fullName evidence="8">Iron-siderophore ABC transporter substrate-binding protein</fullName>
    </submittedName>
</protein>
<comment type="subcellular location">
    <subcellularLocation>
        <location evidence="1">Cell envelope</location>
    </subcellularLocation>
</comment>
<keyword evidence="3" id="KW-0813">Transport</keyword>
<proteinExistence type="inferred from homology"/>
<evidence type="ECO:0000256" key="3">
    <source>
        <dbReference type="ARBA" id="ARBA00022448"/>
    </source>
</evidence>
<keyword evidence="4 6" id="KW-0732">Signal</keyword>
<feature type="chain" id="PRO_5038657339" evidence="6">
    <location>
        <begin position="24"/>
        <end position="379"/>
    </location>
</feature>
<dbReference type="PROSITE" id="PS50983">
    <property type="entry name" value="FE_B12_PBP"/>
    <property type="match status" value="1"/>
</dbReference>
<keyword evidence="9" id="KW-1185">Reference proteome</keyword>
<feature type="compositionally biased region" description="Acidic residues" evidence="5">
    <location>
        <begin position="52"/>
        <end position="64"/>
    </location>
</feature>
<accession>A0A927GT52</accession>
<evidence type="ECO:0000313" key="8">
    <source>
        <dbReference type="EMBL" id="MBD2846362.1"/>
    </source>
</evidence>
<dbReference type="GO" id="GO:0030288">
    <property type="term" value="C:outer membrane-bounded periplasmic space"/>
    <property type="evidence" value="ECO:0007669"/>
    <property type="project" value="TreeGrafter"/>
</dbReference>
<dbReference type="InterPro" id="IPR051313">
    <property type="entry name" value="Bact_iron-sidero_bind"/>
</dbReference>
<dbReference type="RefSeq" id="WP_190918712.1">
    <property type="nucleotide sequence ID" value="NZ_JACXIZ010000022.1"/>
</dbReference>
<evidence type="ECO:0000313" key="9">
    <source>
        <dbReference type="Proteomes" id="UP000621560"/>
    </source>
</evidence>
<gene>
    <name evidence="8" type="ORF">IDH44_14250</name>
</gene>
<dbReference type="AlphaFoldDB" id="A0A927GT52"/>